<dbReference type="EMBL" id="LXJU01000022">
    <property type="protein sequence ID" value="OGE49243.1"/>
    <property type="molecule type" value="Genomic_DNA"/>
</dbReference>
<organism evidence="2 3">
    <name type="scientific">Penicillium arizonense</name>
    <dbReference type="NCBI Taxonomy" id="1835702"/>
    <lineage>
        <taxon>Eukaryota</taxon>
        <taxon>Fungi</taxon>
        <taxon>Dikarya</taxon>
        <taxon>Ascomycota</taxon>
        <taxon>Pezizomycotina</taxon>
        <taxon>Eurotiomycetes</taxon>
        <taxon>Eurotiomycetidae</taxon>
        <taxon>Eurotiales</taxon>
        <taxon>Aspergillaceae</taxon>
        <taxon>Penicillium</taxon>
    </lineage>
</organism>
<gene>
    <name evidence="2" type="ORF">PENARI_c022G00437</name>
</gene>
<evidence type="ECO:0000313" key="3">
    <source>
        <dbReference type="Proteomes" id="UP000177622"/>
    </source>
</evidence>
<accession>A0A1F5L7P8</accession>
<dbReference type="GeneID" id="34580040"/>
<reference evidence="2 3" key="1">
    <citation type="journal article" date="2016" name="Sci. Rep.">
        <title>Penicillium arizonense, a new, genome sequenced fungal species, reveals a high chemical diversity in secreted metabolites.</title>
        <authorList>
            <person name="Grijseels S."/>
            <person name="Nielsen J.C."/>
            <person name="Randelovic M."/>
            <person name="Nielsen J."/>
            <person name="Nielsen K.F."/>
            <person name="Workman M."/>
            <person name="Frisvad J.C."/>
        </authorList>
    </citation>
    <scope>NUCLEOTIDE SEQUENCE [LARGE SCALE GENOMIC DNA]</scope>
    <source>
        <strain evidence="2 3">CBS 141311</strain>
    </source>
</reference>
<protein>
    <submittedName>
        <fullName evidence="2">Uncharacterized protein</fullName>
    </submittedName>
</protein>
<comment type="caution">
    <text evidence="2">The sequence shown here is derived from an EMBL/GenBank/DDBJ whole genome shotgun (WGS) entry which is preliminary data.</text>
</comment>
<feature type="chain" id="PRO_5009519323" evidence="1">
    <location>
        <begin position="20"/>
        <end position="314"/>
    </location>
</feature>
<dbReference type="Proteomes" id="UP000177622">
    <property type="component" value="Unassembled WGS sequence"/>
</dbReference>
<name>A0A1F5L7P8_PENAI</name>
<feature type="signal peptide" evidence="1">
    <location>
        <begin position="1"/>
        <end position="19"/>
    </location>
</feature>
<evidence type="ECO:0000256" key="1">
    <source>
        <dbReference type="SAM" id="SignalP"/>
    </source>
</evidence>
<dbReference type="OrthoDB" id="4726568at2759"/>
<keyword evidence="1" id="KW-0732">Signal</keyword>
<evidence type="ECO:0000313" key="2">
    <source>
        <dbReference type="EMBL" id="OGE49243.1"/>
    </source>
</evidence>
<dbReference type="RefSeq" id="XP_022484695.1">
    <property type="nucleotide sequence ID" value="XM_022635306.1"/>
</dbReference>
<keyword evidence="3" id="KW-1185">Reference proteome</keyword>
<sequence>MKFPSALLVLSAFGNIAFAAPVTDGQLQAANQSPSPAGIAQAHLEKRALNCQSIARTIWIGHGILETANIFITDAEDYVRGLCERQNVAGCASFLTEFRAAFDLALKLTSKVSAGAGIADAASSNLNTNARRSLPSDEYDIEALKMLNYTIASHEKVANPRIGARSSDSLPALAHHYRLHGVREKGSNVARDYEIHHFEDGVAHLHIPLSGSGSGSSINKRHDGPGVKLAFQHAATGVDPSSFSGCATAVASKWSQYTTQGHANMFGFVEYNNQELMYYRSIMEGQGFGDNYEDVMACGDMGHLVGTYLGEPES</sequence>
<dbReference type="AlphaFoldDB" id="A0A1F5L7P8"/>
<proteinExistence type="predicted"/>